<keyword evidence="1" id="KW-0521">NADP</keyword>
<dbReference type="InterPro" id="IPR051468">
    <property type="entry name" value="Fungal_SecMetab_SDRs"/>
</dbReference>
<accession>T1KIF8</accession>
<dbReference type="PRINTS" id="PR00080">
    <property type="entry name" value="SDRFAMILY"/>
</dbReference>
<dbReference type="EnsemblMetazoa" id="tetur12g01210.1">
    <property type="protein sequence ID" value="tetur12g01210.1"/>
    <property type="gene ID" value="tetur12g01210"/>
</dbReference>
<reference evidence="4" key="2">
    <citation type="submission" date="2015-06" db="UniProtKB">
        <authorList>
            <consortium name="EnsemblMetazoa"/>
        </authorList>
    </citation>
    <scope>IDENTIFICATION</scope>
</reference>
<protein>
    <recommendedName>
        <fullName evidence="6">C-factor</fullName>
    </recommendedName>
</protein>
<dbReference type="GO" id="GO:0005737">
    <property type="term" value="C:cytoplasm"/>
    <property type="evidence" value="ECO:0007669"/>
    <property type="project" value="TreeGrafter"/>
</dbReference>
<dbReference type="OrthoDB" id="6877434at2759"/>
<dbReference type="CDD" id="cd05325">
    <property type="entry name" value="carb_red_sniffer_like_SDR_c"/>
    <property type="match status" value="1"/>
</dbReference>
<keyword evidence="2" id="KW-0560">Oxidoreductase</keyword>
<comment type="similarity">
    <text evidence="3">Belongs to the short-chain dehydrogenases/reductases (SDR) family.</text>
</comment>
<dbReference type="SUPFAM" id="SSF51735">
    <property type="entry name" value="NAD(P)-binding Rossmann-fold domains"/>
    <property type="match status" value="1"/>
</dbReference>
<dbReference type="InterPro" id="IPR002347">
    <property type="entry name" value="SDR_fam"/>
</dbReference>
<evidence type="ECO:0000313" key="4">
    <source>
        <dbReference type="EnsemblMetazoa" id="tetur12g01210.1"/>
    </source>
</evidence>
<dbReference type="Proteomes" id="UP000015104">
    <property type="component" value="Unassembled WGS sequence"/>
</dbReference>
<dbReference type="PANTHER" id="PTHR43544:SF7">
    <property type="entry name" value="NADB-LER2"/>
    <property type="match status" value="1"/>
</dbReference>
<dbReference type="EMBL" id="CAEY01000112">
    <property type="status" value="NOT_ANNOTATED_CDS"/>
    <property type="molecule type" value="Genomic_DNA"/>
</dbReference>
<dbReference type="GO" id="GO:0016491">
    <property type="term" value="F:oxidoreductase activity"/>
    <property type="evidence" value="ECO:0007669"/>
    <property type="project" value="UniProtKB-KW"/>
</dbReference>
<dbReference type="InterPro" id="IPR036291">
    <property type="entry name" value="NAD(P)-bd_dom_sf"/>
</dbReference>
<evidence type="ECO:0000256" key="3">
    <source>
        <dbReference type="RuleBase" id="RU000363"/>
    </source>
</evidence>
<dbReference type="PRINTS" id="PR00081">
    <property type="entry name" value="GDHRDH"/>
</dbReference>
<name>T1KIF8_TETUR</name>
<gene>
    <name evidence="4" type="primary">107364623</name>
</gene>
<dbReference type="KEGG" id="tut:107364623"/>
<organism evidence="4 5">
    <name type="scientific">Tetranychus urticae</name>
    <name type="common">Two-spotted spider mite</name>
    <dbReference type="NCBI Taxonomy" id="32264"/>
    <lineage>
        <taxon>Eukaryota</taxon>
        <taxon>Metazoa</taxon>
        <taxon>Ecdysozoa</taxon>
        <taxon>Arthropoda</taxon>
        <taxon>Chelicerata</taxon>
        <taxon>Arachnida</taxon>
        <taxon>Acari</taxon>
        <taxon>Acariformes</taxon>
        <taxon>Trombidiformes</taxon>
        <taxon>Prostigmata</taxon>
        <taxon>Eleutherengona</taxon>
        <taxon>Raphignathae</taxon>
        <taxon>Tetranychoidea</taxon>
        <taxon>Tetranychidae</taxon>
        <taxon>Tetranychus</taxon>
    </lineage>
</organism>
<reference evidence="5" key="1">
    <citation type="submission" date="2011-08" db="EMBL/GenBank/DDBJ databases">
        <authorList>
            <person name="Rombauts S."/>
        </authorList>
    </citation>
    <scope>NUCLEOTIDE SEQUENCE</scope>
    <source>
        <strain evidence="5">London</strain>
    </source>
</reference>
<evidence type="ECO:0000256" key="2">
    <source>
        <dbReference type="ARBA" id="ARBA00023002"/>
    </source>
</evidence>
<evidence type="ECO:0000256" key="1">
    <source>
        <dbReference type="ARBA" id="ARBA00022857"/>
    </source>
</evidence>
<sequence length="242" mass="26289">MLRTTSCFITGANRGIGLEIVRQIINLDPKPINVIAACRNPDKAEELKKLTSVTNNLHIVRLDVRDFSSYDKLSTEVNQIVGTTGLDLLINNAGVAAFKTLSQVSPKDMLDSLEVNTVAPLILTKTLLPLIKASDKEKTSKLIVNISAIMGSISENNQGGMYPYRTSKAALNMITKSVAADLEKEGILCVSMHPGWVKTDMGGKNAPMKVDFSVSKMLKTLGSIDKNSNGKIINFDGKIIPW</sequence>
<dbReference type="Pfam" id="PF00106">
    <property type="entry name" value="adh_short"/>
    <property type="match status" value="1"/>
</dbReference>
<dbReference type="AlphaFoldDB" id="T1KIF8"/>
<proteinExistence type="inferred from homology"/>
<dbReference type="HOGENOM" id="CLU_010194_9_1_1"/>
<dbReference type="PANTHER" id="PTHR43544">
    <property type="entry name" value="SHORT-CHAIN DEHYDROGENASE/REDUCTASE"/>
    <property type="match status" value="1"/>
</dbReference>
<dbReference type="OMA" id="ECFEINT"/>
<keyword evidence="5" id="KW-1185">Reference proteome</keyword>
<dbReference type="Gene3D" id="3.40.50.720">
    <property type="entry name" value="NAD(P)-binding Rossmann-like Domain"/>
    <property type="match status" value="1"/>
</dbReference>
<dbReference type="eggNOG" id="KOG1611">
    <property type="taxonomic scope" value="Eukaryota"/>
</dbReference>
<evidence type="ECO:0000313" key="5">
    <source>
        <dbReference type="Proteomes" id="UP000015104"/>
    </source>
</evidence>
<evidence type="ECO:0008006" key="6">
    <source>
        <dbReference type="Google" id="ProtNLM"/>
    </source>
</evidence>